<feature type="domain" description="PurM-like C-terminal" evidence="13">
    <location>
        <begin position="461"/>
        <end position="615"/>
    </location>
</feature>
<feature type="binding site" evidence="12">
    <location>
        <position position="756"/>
    </location>
    <ligand>
        <name>Mg(2+)</name>
        <dbReference type="ChEBI" id="CHEBI:18420"/>
    </ligand>
</feature>
<evidence type="ECO:0000256" key="4">
    <source>
        <dbReference type="ARBA" id="ARBA00022598"/>
    </source>
</evidence>
<evidence type="ECO:0000256" key="7">
    <source>
        <dbReference type="ARBA" id="ARBA00022755"/>
    </source>
</evidence>
<dbReference type="GO" id="GO:0005737">
    <property type="term" value="C:cytoplasm"/>
    <property type="evidence" value="ECO:0007669"/>
    <property type="project" value="UniProtKB-SubCell"/>
</dbReference>
<feature type="domain" description="PurM-like C-terminal" evidence="13">
    <location>
        <begin position="859"/>
        <end position="999"/>
    </location>
</feature>
<dbReference type="Gene3D" id="3.30.1330.10">
    <property type="entry name" value="PurM-like, N-terminal domain"/>
    <property type="match status" value="2"/>
</dbReference>
<organism evidence="17 18">
    <name type="scientific">Mobilicoccus pelagius NBRC 104925</name>
    <dbReference type="NCBI Taxonomy" id="1089455"/>
    <lineage>
        <taxon>Bacteria</taxon>
        <taxon>Bacillati</taxon>
        <taxon>Actinomycetota</taxon>
        <taxon>Actinomycetes</taxon>
        <taxon>Micrococcales</taxon>
        <taxon>Dermatophilaceae</taxon>
        <taxon>Mobilicoccus</taxon>
    </lineage>
</organism>
<keyword evidence="5 12" id="KW-0479">Metal-binding</keyword>
<dbReference type="CDD" id="cd01740">
    <property type="entry name" value="GATase1_FGAR_AT"/>
    <property type="match status" value="1"/>
</dbReference>
<dbReference type="STRING" id="1089455.MOPEL_099_00710"/>
<feature type="active site" description="Nucleophile" evidence="12">
    <location>
        <position position="1172"/>
    </location>
</feature>
<keyword evidence="9 12" id="KW-0460">Magnesium</keyword>
<dbReference type="RefSeq" id="WP_009760541.1">
    <property type="nucleotide sequence ID" value="NZ_BAFE01000076.1"/>
</dbReference>
<feature type="binding site" evidence="12">
    <location>
        <position position="921"/>
    </location>
    <ligand>
        <name>Mg(2+)</name>
        <dbReference type="ChEBI" id="CHEBI:18420"/>
    </ligand>
</feature>
<dbReference type="Gene3D" id="1.10.8.750">
    <property type="entry name" value="Phosphoribosylformylglycinamidine synthase, linker domain"/>
    <property type="match status" value="1"/>
</dbReference>
<dbReference type="Pfam" id="PF18072">
    <property type="entry name" value="FGAR-AT_linker"/>
    <property type="match status" value="1"/>
</dbReference>
<dbReference type="NCBIfam" id="NF003672">
    <property type="entry name" value="PRK05297.1"/>
    <property type="match status" value="1"/>
</dbReference>
<dbReference type="GO" id="GO:0006189">
    <property type="term" value="P:'de novo' IMP biosynthetic process"/>
    <property type="evidence" value="ECO:0007669"/>
    <property type="project" value="UniProtKB-UniRule"/>
</dbReference>
<feature type="domain" description="Phosphoribosylformylglycinamidine synthase linker" evidence="14">
    <location>
        <begin position="195"/>
        <end position="244"/>
    </location>
</feature>
<dbReference type="UniPathway" id="UPA00074">
    <property type="reaction ID" value="UER00128"/>
</dbReference>
<comment type="pathway">
    <text evidence="1 12">Purine metabolism; IMP biosynthesis via de novo pathway; 5-amino-1-(5-phospho-D-ribosyl)imidazole from N(2)-formyl-N(1)-(5-phospho-D-ribosyl)glycinamide: step 1/2.</text>
</comment>
<dbReference type="SUPFAM" id="SSF55326">
    <property type="entry name" value="PurM N-terminal domain-like"/>
    <property type="match status" value="2"/>
</dbReference>
<feature type="active site" evidence="12">
    <location>
        <position position="1295"/>
    </location>
</feature>
<evidence type="ECO:0000256" key="9">
    <source>
        <dbReference type="ARBA" id="ARBA00022842"/>
    </source>
</evidence>
<dbReference type="PANTHER" id="PTHR10099:SF1">
    <property type="entry name" value="PHOSPHORIBOSYLFORMYLGLYCINAMIDINE SYNTHASE"/>
    <property type="match status" value="1"/>
</dbReference>
<dbReference type="Pfam" id="PF18076">
    <property type="entry name" value="FGAR-AT_N"/>
    <property type="match status" value="1"/>
</dbReference>
<dbReference type="FunFam" id="3.30.1330.10:FF:000005">
    <property type="entry name" value="Phosphoribosylformylglycinamidine synthase"/>
    <property type="match status" value="1"/>
</dbReference>
<dbReference type="HAMAP" id="MF_00419">
    <property type="entry name" value="PurL_1"/>
    <property type="match status" value="1"/>
</dbReference>
<dbReference type="Pfam" id="PF02769">
    <property type="entry name" value="AIRS_C"/>
    <property type="match status" value="2"/>
</dbReference>
<evidence type="ECO:0000256" key="12">
    <source>
        <dbReference type="HAMAP-Rule" id="MF_00419"/>
    </source>
</evidence>
<reference evidence="17 18" key="1">
    <citation type="submission" date="2012-02" db="EMBL/GenBank/DDBJ databases">
        <title>Whole genome shotgun sequence of Mobilicoccus pelagius NBRC 104925.</title>
        <authorList>
            <person name="Yoshida Y."/>
            <person name="Hosoyama A."/>
            <person name="Tsuchikane K."/>
            <person name="Katsumata H."/>
            <person name="Yamazaki S."/>
            <person name="Fujita N."/>
        </authorList>
    </citation>
    <scope>NUCLEOTIDE SEQUENCE [LARGE SCALE GENOMIC DNA]</scope>
    <source>
        <strain evidence="17 18">NBRC 104925</strain>
    </source>
</reference>
<dbReference type="FunFam" id="1.10.8.750:FF:000002">
    <property type="entry name" value="Phosphoribosylformylglycinamidine synthase"/>
    <property type="match status" value="1"/>
</dbReference>
<dbReference type="InterPro" id="IPR041609">
    <property type="entry name" value="PurL_linker"/>
</dbReference>
<dbReference type="SUPFAM" id="SSF52317">
    <property type="entry name" value="Class I glutamine amidotransferase-like"/>
    <property type="match status" value="1"/>
</dbReference>
<dbReference type="InterPro" id="IPR036604">
    <property type="entry name" value="PurS-like_sf"/>
</dbReference>
<keyword evidence="18" id="KW-1185">Reference proteome</keyword>
<evidence type="ECO:0000259" key="14">
    <source>
        <dbReference type="Pfam" id="PF18072"/>
    </source>
</evidence>
<feature type="domain" description="Phosphoribosylformylglycinamidine synthase N-terminal" evidence="15">
    <location>
        <begin position="43"/>
        <end position="174"/>
    </location>
</feature>
<accession>H5UU63</accession>
<evidence type="ECO:0000259" key="13">
    <source>
        <dbReference type="Pfam" id="PF02769"/>
    </source>
</evidence>
<gene>
    <name evidence="12" type="primary">purL</name>
    <name evidence="17" type="ORF">MOPEL_099_00710</name>
</gene>
<comment type="function">
    <text evidence="12">Phosphoribosylformylglycinamidine synthase involved in the purines biosynthetic pathway. Catalyzes the ATP-dependent conversion of formylglycinamide ribonucleotide (FGAR) and glutamine to yield formylglycinamidine ribonucleotide (FGAM) and glutamate.</text>
</comment>
<comment type="caution">
    <text evidence="12">Lacks conserved residue(s) required for the propagation of feature annotation.</text>
</comment>
<evidence type="ECO:0000259" key="16">
    <source>
        <dbReference type="Pfam" id="PF22689"/>
    </source>
</evidence>
<dbReference type="SMART" id="SM01211">
    <property type="entry name" value="GATase_5"/>
    <property type="match status" value="1"/>
</dbReference>
<dbReference type="InterPro" id="IPR055181">
    <property type="entry name" value="FGAR-AT_PurM_N-like"/>
</dbReference>
<keyword evidence="8 12" id="KW-0067">ATP-binding</keyword>
<dbReference type="GO" id="GO:0005524">
    <property type="term" value="F:ATP binding"/>
    <property type="evidence" value="ECO:0007669"/>
    <property type="project" value="UniProtKB-UniRule"/>
</dbReference>
<feature type="binding site" evidence="12">
    <location>
        <position position="716"/>
    </location>
    <ligand>
        <name>ATP</name>
        <dbReference type="ChEBI" id="CHEBI:30616"/>
    </ligand>
</feature>
<dbReference type="GO" id="GO:0046872">
    <property type="term" value="F:metal ion binding"/>
    <property type="evidence" value="ECO:0007669"/>
    <property type="project" value="UniProtKB-KW"/>
</dbReference>
<dbReference type="InterPro" id="IPR029062">
    <property type="entry name" value="Class_I_gatase-like"/>
</dbReference>
<evidence type="ECO:0000313" key="18">
    <source>
        <dbReference type="Proteomes" id="UP000004367"/>
    </source>
</evidence>
<feature type="binding site" evidence="12">
    <location>
        <begin position="337"/>
        <end position="348"/>
    </location>
    <ligand>
        <name>ATP</name>
        <dbReference type="ChEBI" id="CHEBI:30616"/>
    </ligand>
</feature>
<evidence type="ECO:0000256" key="5">
    <source>
        <dbReference type="ARBA" id="ARBA00022723"/>
    </source>
</evidence>
<protein>
    <recommendedName>
        <fullName evidence="12">Phosphoribosylformylglycinamidine synthase</fullName>
        <shortName evidence="12">FGAM synthase</shortName>
        <shortName evidence="12">FGAMS</shortName>
        <ecNumber evidence="12">6.3.5.3</ecNumber>
    </recommendedName>
    <alternativeName>
        <fullName evidence="12">Formylglycinamide ribonucleotide amidotransferase</fullName>
        <shortName evidence="12">FGAR amidotransferase</shortName>
        <shortName evidence="12">FGAR-AT</shortName>
    </alternativeName>
</protein>
<dbReference type="eggNOG" id="COG0047">
    <property type="taxonomic scope" value="Bacteria"/>
</dbReference>
<dbReference type="FunFam" id="3.90.650.10:FF:000024">
    <property type="entry name" value="Phosphoribosylformylglycinamidine synthase"/>
    <property type="match status" value="1"/>
</dbReference>
<keyword evidence="7 12" id="KW-0658">Purine biosynthesis</keyword>
<dbReference type="Proteomes" id="UP000004367">
    <property type="component" value="Unassembled WGS sequence"/>
</dbReference>
<keyword evidence="3 12" id="KW-0963">Cytoplasm</keyword>
<comment type="catalytic activity">
    <reaction evidence="11 12">
        <text>N(2)-formyl-N(1)-(5-phospho-beta-D-ribosyl)glycinamide + L-glutamine + ATP + H2O = 2-formamido-N(1)-(5-O-phospho-beta-D-ribosyl)acetamidine + L-glutamate + ADP + phosphate + H(+)</text>
        <dbReference type="Rhea" id="RHEA:17129"/>
        <dbReference type="ChEBI" id="CHEBI:15377"/>
        <dbReference type="ChEBI" id="CHEBI:15378"/>
        <dbReference type="ChEBI" id="CHEBI:29985"/>
        <dbReference type="ChEBI" id="CHEBI:30616"/>
        <dbReference type="ChEBI" id="CHEBI:43474"/>
        <dbReference type="ChEBI" id="CHEBI:58359"/>
        <dbReference type="ChEBI" id="CHEBI:147286"/>
        <dbReference type="ChEBI" id="CHEBI:147287"/>
        <dbReference type="ChEBI" id="CHEBI:456216"/>
        <dbReference type="EC" id="6.3.5.3"/>
    </reaction>
</comment>
<evidence type="ECO:0000256" key="2">
    <source>
        <dbReference type="ARBA" id="ARBA00008608"/>
    </source>
</evidence>
<dbReference type="SUPFAM" id="SSF109736">
    <property type="entry name" value="FGAM synthase PurL, linker domain"/>
    <property type="match status" value="1"/>
</dbReference>
<dbReference type="EMBL" id="BAFE01000076">
    <property type="protein sequence ID" value="GAB49271.1"/>
    <property type="molecule type" value="Genomic_DNA"/>
</dbReference>
<evidence type="ECO:0000256" key="3">
    <source>
        <dbReference type="ARBA" id="ARBA00022490"/>
    </source>
</evidence>
<dbReference type="Pfam" id="PF22689">
    <property type="entry name" value="FGAR-AT_PurM_N-like"/>
    <property type="match status" value="1"/>
</dbReference>
<comment type="caution">
    <text evidence="17">The sequence shown here is derived from an EMBL/GenBank/DDBJ whole genome shotgun (WGS) entry which is preliminary data.</text>
</comment>
<dbReference type="InterPro" id="IPR036921">
    <property type="entry name" value="PurM-like_N_sf"/>
</dbReference>
<keyword evidence="4 12" id="KW-0436">Ligase</keyword>
<feature type="binding site" evidence="12">
    <location>
        <position position="717"/>
    </location>
    <ligand>
        <name>Mg(2+)</name>
        <dbReference type="ChEBI" id="CHEBI:18420"/>
    </ligand>
</feature>
<dbReference type="PROSITE" id="PS51273">
    <property type="entry name" value="GATASE_TYPE_1"/>
    <property type="match status" value="1"/>
</dbReference>
<dbReference type="CDD" id="cd02204">
    <property type="entry name" value="PurL_repeat2"/>
    <property type="match status" value="1"/>
</dbReference>
<evidence type="ECO:0000313" key="17">
    <source>
        <dbReference type="EMBL" id="GAB49271.1"/>
    </source>
</evidence>
<dbReference type="NCBIfam" id="TIGR01735">
    <property type="entry name" value="FGAM_synt"/>
    <property type="match status" value="1"/>
</dbReference>
<keyword evidence="10 12" id="KW-0315">Glutamine amidotransferase</keyword>
<feature type="domain" description="FGAR-AT PurM N-terminal-like" evidence="16">
    <location>
        <begin position="686"/>
        <end position="844"/>
    </location>
</feature>
<comment type="subcellular location">
    <subcellularLocation>
        <location evidence="12">Cytoplasm</location>
    </subcellularLocation>
</comment>
<dbReference type="Pfam" id="PF13507">
    <property type="entry name" value="GATase_5"/>
    <property type="match status" value="1"/>
</dbReference>
<dbReference type="Gene3D" id="3.90.650.10">
    <property type="entry name" value="PurM-like C-terminal domain"/>
    <property type="match status" value="2"/>
</dbReference>
<feature type="binding site" evidence="12">
    <location>
        <position position="923"/>
    </location>
    <ligand>
        <name>ATP</name>
        <dbReference type="ChEBI" id="CHEBI:30616"/>
    </ligand>
</feature>
<dbReference type="InterPro" id="IPR010918">
    <property type="entry name" value="PurM-like_C_dom"/>
</dbReference>
<dbReference type="PANTHER" id="PTHR10099">
    <property type="entry name" value="PHOSPHORIBOSYLFORMYLGLYCINAMIDINE SYNTHASE"/>
    <property type="match status" value="1"/>
</dbReference>
<evidence type="ECO:0000256" key="10">
    <source>
        <dbReference type="ARBA" id="ARBA00022962"/>
    </source>
</evidence>
<sequence>MAATPEFALTTFEGGSALSPFRARALLMRLQAVNPRITGVDARYVHWVASERPLDQATSQVVEAILTYGDPYEGPRPGEGAIREDGSVGPDVELVVVAPRLGTISPWASKATDIVHNCGIDIRRVERVTEYALTLSEEFGGGLDAHEWQGVAAVLHDRMTETVLGERAAASQLFAERHPEPMAHVDVLGRRADALVEANRELGLALSDDEIAYLVDAFTGLRRNPTDVELMMFAQANSEHCRHKIFNADFVVDGEPQTRSLFGMIRHTEAVAGGPENGTVVAYKDNASIMAGGRITSFAPEGVGDGPGRYVGREQDVHVLMKVETHNHPTAISPFPGAATGAGGEIRDEGATGRGSAPKAGLTGFVVSDLHLPGTNEPWESPESRASFPGHLASPLDIMIEGPIGAAAFNNEFGRPGLGGFFRVYEQVVDGVHRGYHKPIMSAGGLGSIAADAAEKIAFGAGTLLVQLGGPGMRIGMGGGAASSMAAGVNAADLDFDSVQRGNPEIERRAQEVINHCRGLGEDNPILAIHDVGAGGLSNAFPELVDDAGMGARFDLTAVPLEESGLAPKEIWCNESQERYVLAIAPESLPVFADLARRERCPYAVVGVARADGQLVLAPGDDDTQDAAADLPIDMPMEVLLGKPPRMTRDVTRVERSTSELDLTGLQGDALRDAAYAVLRHPSVASKRFLVTIGDRTVGGLTHRDQMVGPHQVPVADVAVTLSDHTGFAGQAMSSGERTPLAAVDAPASGRMAVGEALTNLLAAPVELSGVKLSCNWMAACGEPGEDAALYDTVEAVAMELCPALGVSVPVGKDSLSMRTKWAHDQGESHRVTSPVSLVVSAFASLPDVRGTLTPVPGAGDALVLVDLGAGADRLGGSMLAQVRGEFGGTTPDLDDASRLVSFAAAMTQLREEGLLTAYHDRSDGGLWATACEMAFAGATGLFLEVPSVASLFTEELGAVLACRPDDVGRVLTVLDEHGLDGLRRPVGRTVEGRRVRVELLEDGSAAKTSLLDEPLTELAQAWDEVSWRISALRDNPECADEEHAAFGADVPGLVVVPTFDPTDDIAAPYLNVGARPKVAVLREQGVNSHVETAFAFDRAGFDAIDVHMTDLQAGRFDLADAVGLVACGGFSYGDTLGAGEGWARLVLFEPRLTDAFRAFFDRGDTFGLGICNGCQMFAALADLIPGAEAWPRFTRNRSEQYEARLSQVEVLDSPSILFAGMAGSRMPIAVAHGEGRADFSARGDESAVLGALRYVDAHGAPAVTYPANPNGSPGGLTAVTTPDGRFTAMMPHPERVQRNVQMSWTSSPVEVESPWLRMFRNARVHIG</sequence>
<dbReference type="SUPFAM" id="SSF56042">
    <property type="entry name" value="PurM C-terminal domain-like"/>
    <property type="match status" value="2"/>
</dbReference>
<dbReference type="CDD" id="cd02203">
    <property type="entry name" value="PurL_repeat1"/>
    <property type="match status" value="1"/>
</dbReference>
<keyword evidence="6 12" id="KW-0547">Nucleotide-binding</keyword>
<feature type="binding site" evidence="12">
    <location>
        <position position="760"/>
    </location>
    <ligand>
        <name>Mg(2+)</name>
        <dbReference type="ChEBI" id="CHEBI:18420"/>
    </ligand>
</feature>
<dbReference type="GO" id="GO:0004642">
    <property type="term" value="F:phosphoribosylformylglycinamidine synthase activity"/>
    <property type="evidence" value="ECO:0007669"/>
    <property type="project" value="UniProtKB-UniRule"/>
</dbReference>
<dbReference type="InterPro" id="IPR040707">
    <property type="entry name" value="FGAR-AT_N"/>
</dbReference>
<evidence type="ECO:0000256" key="8">
    <source>
        <dbReference type="ARBA" id="ARBA00022840"/>
    </source>
</evidence>
<comment type="subunit">
    <text evidence="12">Monomer.</text>
</comment>
<dbReference type="OrthoDB" id="9804441at2"/>
<comment type="similarity">
    <text evidence="2 12">In the N-terminal section; belongs to the FGAMS family.</text>
</comment>
<evidence type="ECO:0000259" key="15">
    <source>
        <dbReference type="Pfam" id="PF18076"/>
    </source>
</evidence>
<dbReference type="Gene3D" id="3.40.50.880">
    <property type="match status" value="1"/>
</dbReference>
<dbReference type="EC" id="6.3.5.3" evidence="12"/>
<dbReference type="InterPro" id="IPR036676">
    <property type="entry name" value="PurM-like_C_sf"/>
</dbReference>
<dbReference type="SUPFAM" id="SSF82697">
    <property type="entry name" value="PurS-like"/>
    <property type="match status" value="1"/>
</dbReference>
<dbReference type="eggNOG" id="COG0046">
    <property type="taxonomic scope" value="Bacteria"/>
</dbReference>
<dbReference type="FunFam" id="3.40.50.880:FF:000008">
    <property type="entry name" value="Phosphoribosylformylglycinamidine synthase"/>
    <property type="match status" value="1"/>
</dbReference>
<evidence type="ECO:0000256" key="1">
    <source>
        <dbReference type="ARBA" id="ARBA00004920"/>
    </source>
</evidence>
<name>H5UU63_9MICO</name>
<evidence type="ECO:0000256" key="11">
    <source>
        <dbReference type="ARBA" id="ARBA00052585"/>
    </source>
</evidence>
<proteinExistence type="inferred from homology"/>
<dbReference type="InterPro" id="IPR010073">
    <property type="entry name" value="PurL_large"/>
</dbReference>
<evidence type="ECO:0000256" key="6">
    <source>
        <dbReference type="ARBA" id="ARBA00022741"/>
    </source>
</evidence>
<feature type="active site" evidence="12">
    <location>
        <position position="1293"/>
    </location>
</feature>